<dbReference type="Proteomes" id="UP001145114">
    <property type="component" value="Unassembled WGS sequence"/>
</dbReference>
<organism evidence="1 2">
    <name type="scientific">Spiromyces aspiralis</name>
    <dbReference type="NCBI Taxonomy" id="68401"/>
    <lineage>
        <taxon>Eukaryota</taxon>
        <taxon>Fungi</taxon>
        <taxon>Fungi incertae sedis</taxon>
        <taxon>Zoopagomycota</taxon>
        <taxon>Kickxellomycotina</taxon>
        <taxon>Kickxellomycetes</taxon>
        <taxon>Kickxellales</taxon>
        <taxon>Kickxellaceae</taxon>
        <taxon>Spiromyces</taxon>
    </lineage>
</organism>
<dbReference type="EMBL" id="JAMZIH010003582">
    <property type="protein sequence ID" value="KAJ1676735.1"/>
    <property type="molecule type" value="Genomic_DNA"/>
</dbReference>
<proteinExistence type="predicted"/>
<gene>
    <name evidence="1" type="ORF">EV182_007598</name>
</gene>
<accession>A0ACC1HMW8</accession>
<keyword evidence="2" id="KW-1185">Reference proteome</keyword>
<evidence type="ECO:0000313" key="2">
    <source>
        <dbReference type="Proteomes" id="UP001145114"/>
    </source>
</evidence>
<evidence type="ECO:0000313" key="1">
    <source>
        <dbReference type="EMBL" id="KAJ1676735.1"/>
    </source>
</evidence>
<comment type="caution">
    <text evidence="1">The sequence shown here is derived from an EMBL/GenBank/DDBJ whole genome shotgun (WGS) entry which is preliminary data.</text>
</comment>
<protein>
    <submittedName>
        <fullName evidence="1">Uncharacterized protein</fullName>
    </submittedName>
</protein>
<sequence>MSFFGDLQLPDDLIARERQQKRSQSEAAVAAASAGKDFMPGMTFNAPARVEEIQFSDLDAELEKLDVGNDDSLAEQLDEADDTFNDETFA</sequence>
<feature type="non-terminal residue" evidence="1">
    <location>
        <position position="90"/>
    </location>
</feature>
<name>A0ACC1HMW8_9FUNG</name>
<reference evidence="1" key="1">
    <citation type="submission" date="2022-06" db="EMBL/GenBank/DDBJ databases">
        <title>Phylogenomic reconstructions and comparative analyses of Kickxellomycotina fungi.</title>
        <authorList>
            <person name="Reynolds N.K."/>
            <person name="Stajich J.E."/>
            <person name="Barry K."/>
            <person name="Grigoriev I.V."/>
            <person name="Crous P."/>
            <person name="Smith M.E."/>
        </authorList>
    </citation>
    <scope>NUCLEOTIDE SEQUENCE</scope>
    <source>
        <strain evidence="1">RSA 2271</strain>
    </source>
</reference>